<feature type="domain" description="ABC transmembrane type-1" evidence="13">
    <location>
        <begin position="377"/>
        <end position="510"/>
    </location>
</feature>
<dbReference type="Gene3D" id="3.40.50.300">
    <property type="entry name" value="P-loop containing nucleotide triphosphate hydrolases"/>
    <property type="match status" value="2"/>
</dbReference>
<keyword evidence="9 11" id="KW-0472">Membrane</keyword>
<sequence length="1363" mass="149785">MPPPNCLLHVEDAFGPVVKGCGSNFDFTLLFEETILCILPLCVAICLAVFRITRLWTKPVIFKGCFILPLKLIAWTLVLGSQTSTVALFSIRDETRTRASIAAGSIGILGSAILACLSFLEHQRAVRTSSILVLYLLSTIPMDAARARTLWRMLDGRDPAIAVMVLASTKVCALVTEMLWKCSLVNRHELCDAPEESNGIVERALMLRMMPIFWAGYRTPLQTEHLSKLDTKLQNAQLRPTEKGMFPRSTYHCKHGSKRNQAPIKLAKEIFFSHIIEFLAPIFPRLCYLALTFAQPFLVRRAIDYISKPKTDGSKERGDGLIAAYALVYYGIAFVSSLYEQSAVRATTVVRADLSMRIYQQSLLLDRVVDTGDSSSLLLGGYWSGRASRFQKNWMAAIEKRLHKTVQVLKGIKSIKQMGAAPAIKTMLEDERQSEIKLSKKFRLQLIALVTLSFTSLTMLPALGLSVHNAVADKSSGRILTAQTAFQVMTLFNIVSSSIQDCTSHVMAIMVGLGSLQRIESFLNQHTWTDPRKSIRDASISTDESSVGGTSEKKVLTDVAVKIQNVSAKWTEDGEAVIKDATFDVPAHGLTVIAGPTGSGKSTLLRVVLGDLAPSSGTVSVDDSQVAFCDQTPWIANISIKENIVGALPFYEERYRMALHACALDQDIEDLTDGDKHLCGLNGQSVSGGQKVRIALARAIYSKATLVLLDDCLVGLDTNTERHILGEIFAPRGLLSSAPTTTILATSSPRYLPFADYIILIDADGRVVRQGTYAEIAPHIEQLEHDVLQISDRASTAREPRAQDSDELPNTAITNDIAFKKGANGDWAVYKWYFGVIGWMDFIVFLFLCLLFVIGVIFPQIWLGLWTEKSLQDQIDTLPSFYGVFFGVGSMAWVALFSACVWLFLRIAVRTAALFHHLILTTTLNARMDFFSQTDSGVTLNRFSQDLQITDMELPLAFVGATMNLLMLIAQCIVVTIQSHYAGFAILAIAVVIGFFHEFYLRTSRRLRVMDIEARSPVLSLLLESLDGLATSAQVTLNLSVDLFVATLALVVISIAVVQMNTSGGSLGLALFNIVGLGQSVKGVVFFWTSLEITLGAVARIRDFTQDTHSEHESDTKPPAEWPSRGEIHFSDVTLTHSTSLPPTISNLTLDIKPGSKMAICGRTGSGKSTLVNSLLGLVQVSSGIISIDDVDISTLAKDEVRSRFVVLPQESLILSVSIREYAKLFGISDEQEIIQGLEKTGLWQAIEQGGGLDMIASSDTFSHGERQLFAMTLACLKKGKIVLMDEPTSHVDNDIQTQLRQTVFDTFPDSTVLCVTHQVATIVEFDIVLVLDDGKIVEQGDPKELLRQPTSRFAQLYSAGEL</sequence>
<feature type="transmembrane region" description="Helical" evidence="11">
    <location>
        <begin position="882"/>
        <end position="905"/>
    </location>
</feature>
<evidence type="ECO:0000256" key="11">
    <source>
        <dbReference type="SAM" id="Phobius"/>
    </source>
</evidence>
<dbReference type="Proteomes" id="UP000016928">
    <property type="component" value="Unassembled WGS sequence"/>
</dbReference>
<dbReference type="PROSITE" id="PS50929">
    <property type="entry name" value="ABC_TM1F"/>
    <property type="match status" value="2"/>
</dbReference>
<dbReference type="HOGENOM" id="CLU_000604_27_5_1"/>
<reference evidence="15" key="1">
    <citation type="submission" date="2012-09" db="EMBL/GenBank/DDBJ databases">
        <title>Genome sequencing and comparative transcriptomics of race 1 and race 4 of banana pathogen: Fusarium oxysporum f. sp. cubense.</title>
        <authorList>
            <person name="Fang X."/>
            <person name="Huang J."/>
        </authorList>
    </citation>
    <scope>NUCLEOTIDE SEQUENCE [LARGE SCALE GENOMIC DNA]</scope>
    <source>
        <strain evidence="15">race 1</strain>
    </source>
</reference>
<evidence type="ECO:0000259" key="13">
    <source>
        <dbReference type="PROSITE" id="PS50929"/>
    </source>
</evidence>
<dbReference type="STRING" id="1229664.N4TJR2"/>
<protein>
    <submittedName>
        <fullName evidence="14">Metal resistance protein YCF1</fullName>
    </submittedName>
</protein>
<dbReference type="InterPro" id="IPR003439">
    <property type="entry name" value="ABC_transporter-like_ATP-bd"/>
</dbReference>
<name>N4TJR2_FUSC1</name>
<dbReference type="OrthoDB" id="6500128at2759"/>
<feature type="transmembrane region" description="Helical" evidence="11">
    <location>
        <begin position="1039"/>
        <end position="1058"/>
    </location>
</feature>
<dbReference type="InterPro" id="IPR011527">
    <property type="entry name" value="ABC1_TM_dom"/>
</dbReference>
<feature type="domain" description="ABC transporter" evidence="12">
    <location>
        <begin position="561"/>
        <end position="789"/>
    </location>
</feature>
<keyword evidence="10" id="KW-0325">Glycoprotein</keyword>
<gene>
    <name evidence="14" type="ORF">FOC1_g10006345</name>
</gene>
<dbReference type="GO" id="GO:0005524">
    <property type="term" value="F:ATP binding"/>
    <property type="evidence" value="ECO:0007669"/>
    <property type="project" value="UniProtKB-KW"/>
</dbReference>
<dbReference type="SUPFAM" id="SSF90123">
    <property type="entry name" value="ABC transporter transmembrane region"/>
    <property type="match status" value="2"/>
</dbReference>
<dbReference type="SMART" id="SM00382">
    <property type="entry name" value="AAA"/>
    <property type="match status" value="2"/>
</dbReference>
<dbReference type="SUPFAM" id="SSF52540">
    <property type="entry name" value="P-loop containing nucleoside triphosphate hydrolases"/>
    <property type="match status" value="2"/>
</dbReference>
<evidence type="ECO:0000313" key="15">
    <source>
        <dbReference type="Proteomes" id="UP000016928"/>
    </source>
</evidence>
<evidence type="ECO:0000259" key="12">
    <source>
        <dbReference type="PROSITE" id="PS50893"/>
    </source>
</evidence>
<dbReference type="Pfam" id="PF00005">
    <property type="entry name" value="ABC_tran"/>
    <property type="match status" value="2"/>
</dbReference>
<comment type="subcellular location">
    <subcellularLocation>
        <location evidence="1">Cell membrane</location>
        <topology evidence="1">Multi-pass membrane protein</topology>
    </subcellularLocation>
</comment>
<evidence type="ECO:0000256" key="9">
    <source>
        <dbReference type="ARBA" id="ARBA00023136"/>
    </source>
</evidence>
<dbReference type="InterPro" id="IPR044726">
    <property type="entry name" value="ABCC_6TM_D2"/>
</dbReference>
<feature type="transmembrane region" description="Helical" evidence="11">
    <location>
        <begin position="479"/>
        <end position="499"/>
    </location>
</feature>
<evidence type="ECO:0000256" key="2">
    <source>
        <dbReference type="ARBA" id="ARBA00009726"/>
    </source>
</evidence>
<reference evidence="15" key="2">
    <citation type="journal article" date="2014" name="PLoS ONE">
        <title>Genome and Transcriptome Analysis of the Fungal Pathogen Fusarium oxysporum f. sp. cubense Causing Banana Vascular Wilt Disease.</title>
        <authorList>
            <person name="Guo L."/>
            <person name="Han L."/>
            <person name="Yang L."/>
            <person name="Zeng H."/>
            <person name="Fan D."/>
            <person name="Zhu Y."/>
            <person name="Feng Y."/>
            <person name="Wang G."/>
            <person name="Peng C."/>
            <person name="Jiang X."/>
            <person name="Zhou D."/>
            <person name="Ni P."/>
            <person name="Liang C."/>
            <person name="Liu L."/>
            <person name="Wang J."/>
            <person name="Mao C."/>
            <person name="Fang X."/>
            <person name="Peng M."/>
            <person name="Huang J."/>
        </authorList>
    </citation>
    <scope>NUCLEOTIDE SEQUENCE [LARGE SCALE GENOMIC DNA]</scope>
    <source>
        <strain evidence="15">race 1</strain>
    </source>
</reference>
<feature type="transmembrane region" description="Helical" evidence="11">
    <location>
        <begin position="99"/>
        <end position="120"/>
    </location>
</feature>
<dbReference type="Pfam" id="PF00664">
    <property type="entry name" value="ABC_membrane"/>
    <property type="match status" value="1"/>
</dbReference>
<evidence type="ECO:0000256" key="7">
    <source>
        <dbReference type="ARBA" id="ARBA00022840"/>
    </source>
</evidence>
<comment type="similarity">
    <text evidence="2">Belongs to the ABC transporter superfamily. ABCC family. Conjugate transporter (TC 3.A.1.208) subfamily.</text>
</comment>
<dbReference type="PANTHER" id="PTHR24223:SF399">
    <property type="entry name" value="ABC TRANSPORTER ATNG"/>
    <property type="match status" value="1"/>
</dbReference>
<evidence type="ECO:0000313" key="14">
    <source>
        <dbReference type="EMBL" id="ENH62879.1"/>
    </source>
</evidence>
<dbReference type="PROSITE" id="PS00211">
    <property type="entry name" value="ABC_TRANSPORTER_1"/>
    <property type="match status" value="1"/>
</dbReference>
<evidence type="ECO:0000256" key="5">
    <source>
        <dbReference type="ARBA" id="ARBA00022692"/>
    </source>
</evidence>
<keyword evidence="7" id="KW-0067">ATP-binding</keyword>
<dbReference type="GO" id="GO:0140359">
    <property type="term" value="F:ABC-type transporter activity"/>
    <property type="evidence" value="ECO:0007669"/>
    <property type="project" value="InterPro"/>
</dbReference>
<dbReference type="InterPro" id="IPR017871">
    <property type="entry name" value="ABC_transporter-like_CS"/>
</dbReference>
<dbReference type="EMBL" id="KB731258">
    <property type="protein sequence ID" value="ENH62879.1"/>
    <property type="molecule type" value="Genomic_DNA"/>
</dbReference>
<feature type="transmembrane region" description="Helical" evidence="11">
    <location>
        <begin position="842"/>
        <end position="862"/>
    </location>
</feature>
<keyword evidence="5 11" id="KW-0812">Transmembrane</keyword>
<dbReference type="FunFam" id="3.40.50.300:FF:002145">
    <property type="entry name" value="ABC transporter (MsbA subfamily)"/>
    <property type="match status" value="1"/>
</dbReference>
<proteinExistence type="inferred from homology"/>
<organism evidence="14 15">
    <name type="scientific">Fusarium oxysporum f. sp. cubense (strain race 1)</name>
    <name type="common">Panama disease fungus</name>
    <dbReference type="NCBI Taxonomy" id="1229664"/>
    <lineage>
        <taxon>Eukaryota</taxon>
        <taxon>Fungi</taxon>
        <taxon>Dikarya</taxon>
        <taxon>Ascomycota</taxon>
        <taxon>Pezizomycotina</taxon>
        <taxon>Sordariomycetes</taxon>
        <taxon>Hypocreomycetidae</taxon>
        <taxon>Hypocreales</taxon>
        <taxon>Nectriaceae</taxon>
        <taxon>Fusarium</taxon>
        <taxon>Fusarium oxysporum species complex</taxon>
    </lineage>
</organism>
<evidence type="ECO:0000256" key="6">
    <source>
        <dbReference type="ARBA" id="ARBA00022741"/>
    </source>
</evidence>
<dbReference type="InterPro" id="IPR036640">
    <property type="entry name" value="ABC1_TM_sf"/>
</dbReference>
<evidence type="ECO:0000256" key="4">
    <source>
        <dbReference type="ARBA" id="ARBA00022475"/>
    </source>
</evidence>
<feature type="transmembrane region" description="Helical" evidence="11">
    <location>
        <begin position="1070"/>
        <end position="1091"/>
    </location>
</feature>
<accession>N4TJR2</accession>
<dbReference type="InterPro" id="IPR027417">
    <property type="entry name" value="P-loop_NTPase"/>
</dbReference>
<feature type="transmembrane region" description="Helical" evidence="11">
    <location>
        <begin position="33"/>
        <end position="53"/>
    </location>
</feature>
<feature type="domain" description="ABC transmembrane type-1" evidence="13">
    <location>
        <begin position="843"/>
        <end position="1031"/>
    </location>
</feature>
<evidence type="ECO:0000256" key="1">
    <source>
        <dbReference type="ARBA" id="ARBA00004651"/>
    </source>
</evidence>
<dbReference type="Gene3D" id="1.20.1560.10">
    <property type="entry name" value="ABC transporter type 1, transmembrane domain"/>
    <property type="match status" value="2"/>
</dbReference>
<keyword evidence="4" id="KW-1003">Cell membrane</keyword>
<keyword evidence="8 11" id="KW-1133">Transmembrane helix</keyword>
<dbReference type="CDD" id="cd18580">
    <property type="entry name" value="ABC_6TM_ABCC_D2"/>
    <property type="match status" value="1"/>
</dbReference>
<keyword evidence="3" id="KW-0813">Transport</keyword>
<feature type="transmembrane region" description="Helical" evidence="11">
    <location>
        <begin position="954"/>
        <end position="977"/>
    </location>
</feature>
<dbReference type="InterPro" id="IPR050173">
    <property type="entry name" value="ABC_transporter_C-like"/>
</dbReference>
<dbReference type="OMA" id="DTHSEHE"/>
<evidence type="ECO:0000256" key="8">
    <source>
        <dbReference type="ARBA" id="ARBA00022989"/>
    </source>
</evidence>
<dbReference type="GO" id="GO:0016887">
    <property type="term" value="F:ATP hydrolysis activity"/>
    <property type="evidence" value="ECO:0007669"/>
    <property type="project" value="InterPro"/>
</dbReference>
<feature type="domain" description="ABC transporter" evidence="12">
    <location>
        <begin position="1128"/>
        <end position="1359"/>
    </location>
</feature>
<feature type="transmembrane region" description="Helical" evidence="11">
    <location>
        <begin position="983"/>
        <end position="1001"/>
    </location>
</feature>
<dbReference type="PANTHER" id="PTHR24223">
    <property type="entry name" value="ATP-BINDING CASSETTE SUB-FAMILY C"/>
    <property type="match status" value="1"/>
</dbReference>
<feature type="transmembrane region" description="Helical" evidence="11">
    <location>
        <begin position="446"/>
        <end position="467"/>
    </location>
</feature>
<keyword evidence="6" id="KW-0547">Nucleotide-binding</keyword>
<evidence type="ECO:0000256" key="3">
    <source>
        <dbReference type="ARBA" id="ARBA00022448"/>
    </source>
</evidence>
<feature type="transmembrane region" description="Helical" evidence="11">
    <location>
        <begin position="60"/>
        <end position="79"/>
    </location>
</feature>
<dbReference type="VEuPathDB" id="FungiDB:FOC1_g10006345"/>
<dbReference type="PROSITE" id="PS50893">
    <property type="entry name" value="ABC_TRANSPORTER_2"/>
    <property type="match status" value="2"/>
</dbReference>
<evidence type="ECO:0000256" key="10">
    <source>
        <dbReference type="ARBA" id="ARBA00023180"/>
    </source>
</evidence>
<dbReference type="InterPro" id="IPR003593">
    <property type="entry name" value="AAA+_ATPase"/>
</dbReference>
<dbReference type="GO" id="GO:0005886">
    <property type="term" value="C:plasma membrane"/>
    <property type="evidence" value="ECO:0007669"/>
    <property type="project" value="UniProtKB-SubCell"/>
</dbReference>